<name>A0A5C5XMS9_9PLAN</name>
<gene>
    <name evidence="1" type="ORF">Pan54_49650</name>
</gene>
<organism evidence="1 2">
    <name type="scientific">Rubinisphaera italica</name>
    <dbReference type="NCBI Taxonomy" id="2527969"/>
    <lineage>
        <taxon>Bacteria</taxon>
        <taxon>Pseudomonadati</taxon>
        <taxon>Planctomycetota</taxon>
        <taxon>Planctomycetia</taxon>
        <taxon>Planctomycetales</taxon>
        <taxon>Planctomycetaceae</taxon>
        <taxon>Rubinisphaera</taxon>
    </lineage>
</organism>
<comment type="caution">
    <text evidence="1">The sequence shown here is derived from an EMBL/GenBank/DDBJ whole genome shotgun (WGS) entry which is preliminary data.</text>
</comment>
<dbReference type="EMBL" id="SJPG01000001">
    <property type="protein sequence ID" value="TWT64204.1"/>
    <property type="molecule type" value="Genomic_DNA"/>
</dbReference>
<dbReference type="SUPFAM" id="SSF141452">
    <property type="entry name" value="Hcp1-like"/>
    <property type="match status" value="1"/>
</dbReference>
<dbReference type="InterPro" id="IPR008514">
    <property type="entry name" value="T6SS_Hcp"/>
</dbReference>
<dbReference type="OrthoDB" id="9870167at2"/>
<accession>A0A5C5XMS9</accession>
<keyword evidence="2" id="KW-1185">Reference proteome</keyword>
<dbReference type="InterPro" id="IPR036624">
    <property type="entry name" value="Hcp1-lik_sf"/>
</dbReference>
<evidence type="ECO:0000313" key="2">
    <source>
        <dbReference type="Proteomes" id="UP000316095"/>
    </source>
</evidence>
<protein>
    <submittedName>
        <fullName evidence="1">Uncharacterized protein</fullName>
    </submittedName>
</protein>
<dbReference type="Proteomes" id="UP000316095">
    <property type="component" value="Unassembled WGS sequence"/>
</dbReference>
<sequence>MPSIVGWVAFQFHMGSNSDNVMGGTGSEVTGFTPEGVPISTPVTLDAAKLGWYATGRTFSEKSVKYTPEGKAQQTIPTTSWGQVREIQYGVVRDYGGVNSSGGPQQSGRADHRLITMQRNIDQVTPNLFKHCCNGFQIRRLAFLDSTETLGNIIVVAENCQVVSLSTSETRFFKDTRRYNLQIHGQSPNMSLAGSGADESTFMGPVRVESLSILYTKISIKVAGSAWQGWDTGTEQAWNDPGYVVT</sequence>
<reference evidence="1 2" key="1">
    <citation type="submission" date="2019-02" db="EMBL/GenBank/DDBJ databases">
        <title>Deep-cultivation of Planctomycetes and their phenomic and genomic characterization uncovers novel biology.</title>
        <authorList>
            <person name="Wiegand S."/>
            <person name="Jogler M."/>
            <person name="Boedeker C."/>
            <person name="Pinto D."/>
            <person name="Vollmers J."/>
            <person name="Rivas-Marin E."/>
            <person name="Kohn T."/>
            <person name="Peeters S.H."/>
            <person name="Heuer A."/>
            <person name="Rast P."/>
            <person name="Oberbeckmann S."/>
            <person name="Bunk B."/>
            <person name="Jeske O."/>
            <person name="Meyerdierks A."/>
            <person name="Storesund J.E."/>
            <person name="Kallscheuer N."/>
            <person name="Luecker S."/>
            <person name="Lage O.M."/>
            <person name="Pohl T."/>
            <person name="Merkel B.J."/>
            <person name="Hornburger P."/>
            <person name="Mueller R.-W."/>
            <person name="Bruemmer F."/>
            <person name="Labrenz M."/>
            <person name="Spormann A.M."/>
            <person name="Op Den Camp H."/>
            <person name="Overmann J."/>
            <person name="Amann R."/>
            <person name="Jetten M.S.M."/>
            <person name="Mascher T."/>
            <person name="Medema M.H."/>
            <person name="Devos D.P."/>
            <person name="Kaster A.-K."/>
            <person name="Ovreas L."/>
            <person name="Rohde M."/>
            <person name="Galperin M.Y."/>
            <person name="Jogler C."/>
        </authorList>
    </citation>
    <scope>NUCLEOTIDE SEQUENCE [LARGE SCALE GENOMIC DNA]</scope>
    <source>
        <strain evidence="1 2">Pan54</strain>
    </source>
</reference>
<dbReference type="Gene3D" id="2.30.110.20">
    <property type="entry name" value="Hcp1-like"/>
    <property type="match status" value="1"/>
</dbReference>
<dbReference type="Pfam" id="PF05638">
    <property type="entry name" value="T6SS_HCP"/>
    <property type="match status" value="1"/>
</dbReference>
<evidence type="ECO:0000313" key="1">
    <source>
        <dbReference type="EMBL" id="TWT64204.1"/>
    </source>
</evidence>
<dbReference type="AlphaFoldDB" id="A0A5C5XMS9"/>
<proteinExistence type="predicted"/>
<dbReference type="RefSeq" id="WP_146505937.1">
    <property type="nucleotide sequence ID" value="NZ_SJPG01000001.1"/>
</dbReference>